<dbReference type="Proteomes" id="UP000431684">
    <property type="component" value="Unassembled WGS sequence"/>
</dbReference>
<evidence type="ECO:0000313" key="2">
    <source>
        <dbReference type="Proteomes" id="UP000431684"/>
    </source>
</evidence>
<protein>
    <submittedName>
        <fullName evidence="1">Uncharacterized protein</fullName>
    </submittedName>
</protein>
<name>A0A6I3XL50_9BURK</name>
<keyword evidence="2" id="KW-1185">Reference proteome</keyword>
<evidence type="ECO:0000313" key="1">
    <source>
        <dbReference type="EMBL" id="MUI13932.1"/>
    </source>
</evidence>
<organism evidence="1 2">
    <name type="scientific">Pseudoduganella dura</name>
    <dbReference type="NCBI Taxonomy" id="321982"/>
    <lineage>
        <taxon>Bacteria</taxon>
        <taxon>Pseudomonadati</taxon>
        <taxon>Pseudomonadota</taxon>
        <taxon>Betaproteobacteria</taxon>
        <taxon>Burkholderiales</taxon>
        <taxon>Oxalobacteraceae</taxon>
        <taxon>Telluria group</taxon>
        <taxon>Pseudoduganella</taxon>
    </lineage>
</organism>
<proteinExistence type="predicted"/>
<gene>
    <name evidence="1" type="ORF">GJV26_15930</name>
</gene>
<dbReference type="AlphaFoldDB" id="A0A6I3XL50"/>
<accession>A0A6I3XL50</accession>
<dbReference type="EMBL" id="WNWM01000002">
    <property type="protein sequence ID" value="MUI13932.1"/>
    <property type="molecule type" value="Genomic_DNA"/>
</dbReference>
<reference evidence="1 2" key="1">
    <citation type="submission" date="2019-11" db="EMBL/GenBank/DDBJ databases">
        <title>Draft Genome Sequences of Six Type Strains of the Genus Massilia.</title>
        <authorList>
            <person name="Miess H."/>
            <person name="Frediansyah A."/>
            <person name="Goeker M."/>
            <person name="Gross H."/>
        </authorList>
    </citation>
    <scope>NUCLEOTIDE SEQUENCE [LARGE SCALE GENOMIC DNA]</scope>
    <source>
        <strain evidence="1 2">DSM 17513</strain>
    </source>
</reference>
<dbReference type="OrthoDB" id="8544153at2"/>
<sequence length="263" mass="26816">MSTTIIRKPGGDQMNVLASQVNVMATAANSSADAAASSAGNAATSAGQAEIFANAASVSAGVPLWVSGTNYVVSPTPSVVADPNDFRTYRRRVAGAGSIVPSLDPTNWQVISAGAYPLLHVRDEKPSGTGGGAAFLDATQTRTLNTVKTNSIPGASLSASQISLPAGRYRIHGRAPALLGGRMQAFLWNVTDSSYALRGSSELAASGASSASTICGELEISTTKVFSLRHYTASPSSDTTALGGPVSSGLGEVYSELFVEKVS</sequence>
<comment type="caution">
    <text evidence="1">The sequence shown here is derived from an EMBL/GenBank/DDBJ whole genome shotgun (WGS) entry which is preliminary data.</text>
</comment>
<dbReference type="RefSeq" id="WP_155709684.1">
    <property type="nucleotide sequence ID" value="NZ_BMWU01000020.1"/>
</dbReference>